<protein>
    <submittedName>
        <fullName evidence="1">Uncharacterized protein</fullName>
    </submittedName>
</protein>
<evidence type="ECO:0000313" key="1">
    <source>
        <dbReference type="EMBL" id="QJI02532.1"/>
    </source>
</evidence>
<name>A0A6M3XXF7_9ZZZZ</name>
<gene>
    <name evidence="1" type="ORF">TM448B03320_0009</name>
</gene>
<proteinExistence type="predicted"/>
<accession>A0A6M3XXF7</accession>
<dbReference type="AlphaFoldDB" id="A0A6M3XXF7"/>
<organism evidence="1">
    <name type="scientific">viral metagenome</name>
    <dbReference type="NCBI Taxonomy" id="1070528"/>
    <lineage>
        <taxon>unclassified sequences</taxon>
        <taxon>metagenomes</taxon>
        <taxon>organismal metagenomes</taxon>
    </lineage>
</organism>
<dbReference type="EMBL" id="MT145009">
    <property type="protein sequence ID" value="QJI02532.1"/>
    <property type="molecule type" value="Genomic_DNA"/>
</dbReference>
<reference evidence="1" key="1">
    <citation type="submission" date="2020-03" db="EMBL/GenBank/DDBJ databases">
        <title>The deep terrestrial virosphere.</title>
        <authorList>
            <person name="Holmfeldt K."/>
            <person name="Nilsson E."/>
            <person name="Simone D."/>
            <person name="Lopez-Fernandez M."/>
            <person name="Wu X."/>
            <person name="de Brujin I."/>
            <person name="Lundin D."/>
            <person name="Andersson A."/>
            <person name="Bertilsson S."/>
            <person name="Dopson M."/>
        </authorList>
    </citation>
    <scope>NUCLEOTIDE SEQUENCE</scope>
    <source>
        <strain evidence="1">TM448B03320</strain>
    </source>
</reference>
<sequence>MKEGFGNRIQGKIEKRVDRIADKMGSRFKNIQPFDTERVSPEQQLYDYEQLKPQDMMNFVRQYGVESADKFVFEMEQLKRRQKNA</sequence>